<comment type="caution">
    <text evidence="2">The sequence shown here is derived from an EMBL/GenBank/DDBJ whole genome shotgun (WGS) entry which is preliminary data.</text>
</comment>
<evidence type="ECO:0000313" key="3">
    <source>
        <dbReference type="Proteomes" id="UP001152747"/>
    </source>
</evidence>
<organism evidence="2 3">
    <name type="scientific">Caenorhabditis angaria</name>
    <dbReference type="NCBI Taxonomy" id="860376"/>
    <lineage>
        <taxon>Eukaryota</taxon>
        <taxon>Metazoa</taxon>
        <taxon>Ecdysozoa</taxon>
        <taxon>Nematoda</taxon>
        <taxon>Chromadorea</taxon>
        <taxon>Rhabditida</taxon>
        <taxon>Rhabditina</taxon>
        <taxon>Rhabditomorpha</taxon>
        <taxon>Rhabditoidea</taxon>
        <taxon>Rhabditidae</taxon>
        <taxon>Peloderinae</taxon>
        <taxon>Caenorhabditis</taxon>
    </lineage>
</organism>
<dbReference type="OrthoDB" id="5915577at2759"/>
<dbReference type="SMART" id="SM00587">
    <property type="entry name" value="CHK"/>
    <property type="match status" value="1"/>
</dbReference>
<proteinExistence type="predicted"/>
<dbReference type="SUPFAM" id="SSF56112">
    <property type="entry name" value="Protein kinase-like (PK-like)"/>
    <property type="match status" value="1"/>
</dbReference>
<dbReference type="Pfam" id="PF07914">
    <property type="entry name" value="DUF1679"/>
    <property type="match status" value="1"/>
</dbReference>
<accession>A0A9P1IM40</accession>
<dbReference type="InterPro" id="IPR011009">
    <property type="entry name" value="Kinase-like_dom_sf"/>
</dbReference>
<dbReference type="Gene3D" id="3.90.1200.10">
    <property type="match status" value="1"/>
</dbReference>
<evidence type="ECO:0000259" key="1">
    <source>
        <dbReference type="SMART" id="SM00587"/>
    </source>
</evidence>
<protein>
    <recommendedName>
        <fullName evidence="1">CHK kinase-like domain-containing protein</fullName>
    </recommendedName>
</protein>
<dbReference type="InterPro" id="IPR012877">
    <property type="entry name" value="Dhs-27"/>
</dbReference>
<dbReference type="PANTHER" id="PTHR23020:SF9">
    <property type="entry name" value="CHK KINASE-LIKE DOMAIN-CONTAINING PROTEIN"/>
    <property type="match status" value="1"/>
</dbReference>
<dbReference type="EMBL" id="CANHGI010000004">
    <property type="protein sequence ID" value="CAI5447885.1"/>
    <property type="molecule type" value="Genomic_DNA"/>
</dbReference>
<evidence type="ECO:0000313" key="2">
    <source>
        <dbReference type="EMBL" id="CAI5447885.1"/>
    </source>
</evidence>
<dbReference type="Proteomes" id="UP001152747">
    <property type="component" value="Unassembled WGS sequence"/>
</dbReference>
<dbReference type="InterPro" id="IPR052961">
    <property type="entry name" value="Oxido-Kinase-like_Enzymes"/>
</dbReference>
<reference evidence="2" key="1">
    <citation type="submission" date="2022-11" db="EMBL/GenBank/DDBJ databases">
        <authorList>
            <person name="Kikuchi T."/>
        </authorList>
    </citation>
    <scope>NUCLEOTIDE SEQUENCE</scope>
    <source>
        <strain evidence="2">PS1010</strain>
    </source>
</reference>
<keyword evidence="3" id="KW-1185">Reference proteome</keyword>
<feature type="domain" description="CHK kinase-like" evidence="1">
    <location>
        <begin position="153"/>
        <end position="342"/>
    </location>
</feature>
<gene>
    <name evidence="2" type="ORF">CAMP_LOCUS10522</name>
</gene>
<sequence>MPTLLEKGEGLAETHVFLEDIQQVLSRKFGANAKLDGSTKYTVIGDGNGFLSKVLLIEPNWNEEGLPKKFVLKIASAVHIASISEKMKETGMVFPPEIEKKMWEKFENESKHFHNREVHVYQIFEKWNIPNILLNPKVYFSQEFDEENTLKGFIGMEFAENAEIRHIYCNVEPESLYPVLKSIANFQVKSLTISESDRESISGFNYKEMMKETQNDETLKGMFLGVKNIDEKRLAEKCEKLAEIGSALLDLELPEHLNEIEGIKQDVMVHGDLWAANIIWRKTGENEYEVNKLLDYQLVHFGNPAEDLVRLFLSTLSGKDFNENWEKLVEKFYEYFLEAFNSENHGTSEIPFSLKQLKSSFDRFFLLAAFFMLPMFGPIAQTKLAKVGNDDINEDERLKIKEILAEKSDVLLDNMIKHYEMYKTI</sequence>
<dbReference type="PANTHER" id="PTHR23020">
    <property type="entry name" value="UNCHARACTERIZED NUCLEAR HORMONE RECEPTOR-RELATED"/>
    <property type="match status" value="1"/>
</dbReference>
<name>A0A9P1IM40_9PELO</name>
<dbReference type="InterPro" id="IPR015897">
    <property type="entry name" value="CHK_kinase-like"/>
</dbReference>
<dbReference type="AlphaFoldDB" id="A0A9P1IM40"/>